<reference evidence="2" key="1">
    <citation type="submission" date="2021-01" db="EMBL/GenBank/DDBJ databases">
        <title>Genome public.</title>
        <authorList>
            <person name="Liu C."/>
            <person name="Sun Q."/>
        </authorList>
    </citation>
    <scope>NUCLEOTIDE SEQUENCE [LARGE SCALE GENOMIC DNA]</scope>
    <source>
        <strain evidence="2">YIM B02567</strain>
    </source>
</reference>
<gene>
    <name evidence="1" type="ORF">JHL15_11395</name>
</gene>
<keyword evidence="2" id="KW-1185">Reference proteome</keyword>
<sequence length="179" mass="21179">MFTIFLVITLMGRLFGQTENIENRKYHPAKEHFEKEYIKQDYQKYLKSQIKIEKDKVIIDVVKIIEFSENLDKRFKLIFENGLIDPTKVNSSYILRISSIDELKLLNPNPQTKRFSFWVFPQGKTSVQNNSVEHMLRGRFNPDEYYFELQNDNADDNTSFEEFIVGARLTYLGYSGIVL</sequence>
<accession>A0ABS1FVA0</accession>
<dbReference type="Proteomes" id="UP000628669">
    <property type="component" value="Unassembled WGS sequence"/>
</dbReference>
<protein>
    <recommendedName>
        <fullName evidence="3">Aminopeptidase</fullName>
    </recommendedName>
</protein>
<dbReference type="RefSeq" id="WP_200245836.1">
    <property type="nucleotide sequence ID" value="NZ_JAENHK010000010.1"/>
</dbReference>
<evidence type="ECO:0000313" key="1">
    <source>
        <dbReference type="EMBL" id="MBK1896361.1"/>
    </source>
</evidence>
<comment type="caution">
    <text evidence="1">The sequence shown here is derived from an EMBL/GenBank/DDBJ whole genome shotgun (WGS) entry which is preliminary data.</text>
</comment>
<proteinExistence type="predicted"/>
<evidence type="ECO:0000313" key="2">
    <source>
        <dbReference type="Proteomes" id="UP000628669"/>
    </source>
</evidence>
<dbReference type="EMBL" id="JAENHK010000010">
    <property type="protein sequence ID" value="MBK1896361.1"/>
    <property type="molecule type" value="Genomic_DNA"/>
</dbReference>
<organism evidence="1 2">
    <name type="scientific">Chryseobacterium paridis</name>
    <dbReference type="NCBI Taxonomy" id="2800328"/>
    <lineage>
        <taxon>Bacteria</taxon>
        <taxon>Pseudomonadati</taxon>
        <taxon>Bacteroidota</taxon>
        <taxon>Flavobacteriia</taxon>
        <taxon>Flavobacteriales</taxon>
        <taxon>Weeksellaceae</taxon>
        <taxon>Chryseobacterium group</taxon>
        <taxon>Chryseobacterium</taxon>
    </lineage>
</organism>
<evidence type="ECO:0008006" key="3">
    <source>
        <dbReference type="Google" id="ProtNLM"/>
    </source>
</evidence>
<name>A0ABS1FVA0_9FLAO</name>